<evidence type="ECO:0000256" key="1">
    <source>
        <dbReference type="SAM" id="Phobius"/>
    </source>
</evidence>
<accession>A0A6B0TCR3</accession>
<gene>
    <name evidence="2" type="ORF">GRX03_15590</name>
</gene>
<organism evidence="2 3">
    <name type="scientific">Halovenus carboxidivorans</name>
    <dbReference type="NCBI Taxonomy" id="2692199"/>
    <lineage>
        <taxon>Archaea</taxon>
        <taxon>Methanobacteriati</taxon>
        <taxon>Methanobacteriota</taxon>
        <taxon>Stenosarchaea group</taxon>
        <taxon>Halobacteria</taxon>
        <taxon>Halobacteriales</taxon>
        <taxon>Haloarculaceae</taxon>
        <taxon>Halovenus</taxon>
    </lineage>
</organism>
<evidence type="ECO:0000313" key="2">
    <source>
        <dbReference type="EMBL" id="MXR53021.1"/>
    </source>
</evidence>
<dbReference type="Pfam" id="PF25927">
    <property type="entry name" value="DUF7972"/>
    <property type="match status" value="1"/>
</dbReference>
<dbReference type="EMBL" id="WUUT01000007">
    <property type="protein sequence ID" value="MXR53021.1"/>
    <property type="molecule type" value="Genomic_DNA"/>
</dbReference>
<name>A0A6B0TCR3_9EURY</name>
<dbReference type="RefSeq" id="WP_233739997.1">
    <property type="nucleotide sequence ID" value="NZ_WUUT01000007.1"/>
</dbReference>
<keyword evidence="3" id="KW-1185">Reference proteome</keyword>
<proteinExistence type="predicted"/>
<evidence type="ECO:0000313" key="3">
    <source>
        <dbReference type="Proteomes" id="UP000466535"/>
    </source>
</evidence>
<keyword evidence="1" id="KW-0472">Membrane</keyword>
<reference evidence="2 3" key="1">
    <citation type="submission" date="2019-12" db="EMBL/GenBank/DDBJ databases">
        <title>Isolation and characterization of three novel carbon monoxide-oxidizing members of Halobacteria from salione crusts and soils.</title>
        <authorList>
            <person name="Myers M.R."/>
            <person name="King G.M."/>
        </authorList>
    </citation>
    <scope>NUCLEOTIDE SEQUENCE [LARGE SCALE GENOMIC DNA]</scope>
    <source>
        <strain evidence="2 3">WSH3</strain>
    </source>
</reference>
<feature type="transmembrane region" description="Helical" evidence="1">
    <location>
        <begin position="293"/>
        <end position="316"/>
    </location>
</feature>
<protein>
    <submittedName>
        <fullName evidence="2">Uncharacterized protein</fullName>
    </submittedName>
</protein>
<feature type="transmembrane region" description="Helical" evidence="1">
    <location>
        <begin position="259"/>
        <end position="281"/>
    </location>
</feature>
<dbReference type="InterPro" id="IPR058278">
    <property type="entry name" value="DUF7972"/>
</dbReference>
<dbReference type="AlphaFoldDB" id="A0A6B0TCR3"/>
<sequence>MSDESGTTPSNTIGNRIGISRVKSAVLFRANRFAVTAGFALAIFLAFVLVTTLFESLFLQQLSGGDMIDTMFATMLSVVLTGTTLVVSIGQLVLAQETGPLGDQRERMDNAMEFREFTEDLTGRPSPADPGDFLAALVDATATKSTTLRDELSLPRSTDAHDEIRSFADGVVENAAEVSSALAGAEFGTFDVLSAALDFNYGWKIARIEHLEAEYGERLSDGDIARFEDLKTALSMFGPAREHVKTLYFQWGLIDLSQMILYAAIPATVVAGLMIAVVGPATAPGATLGVEHITLVVGAALSVTLLPFLLFASYLFRILSVAKRTLAIEPLVLRE</sequence>
<dbReference type="Proteomes" id="UP000466535">
    <property type="component" value="Unassembled WGS sequence"/>
</dbReference>
<keyword evidence="1" id="KW-1133">Transmembrane helix</keyword>
<feature type="transmembrane region" description="Helical" evidence="1">
    <location>
        <begin position="74"/>
        <end position="95"/>
    </location>
</feature>
<keyword evidence="1" id="KW-0812">Transmembrane</keyword>
<feature type="transmembrane region" description="Helical" evidence="1">
    <location>
        <begin position="33"/>
        <end position="54"/>
    </location>
</feature>
<comment type="caution">
    <text evidence="2">The sequence shown here is derived from an EMBL/GenBank/DDBJ whole genome shotgun (WGS) entry which is preliminary data.</text>
</comment>